<proteinExistence type="predicted"/>
<dbReference type="KEGG" id="upl:DSM104440_03727"/>
<keyword evidence="2" id="KW-1185">Reference proteome</keyword>
<protein>
    <submittedName>
        <fullName evidence="1">Cyclic-di-GMP receptor FimW</fullName>
    </submittedName>
</protein>
<evidence type="ECO:0000313" key="2">
    <source>
        <dbReference type="Proteomes" id="UP000503096"/>
    </source>
</evidence>
<reference evidence="1 2" key="1">
    <citation type="submission" date="2020-04" db="EMBL/GenBank/DDBJ databases">
        <title>Usitatibacter rugosus gen. nov., sp. nov. and Usitatibacter palustris sp. nov., novel members of Usitatibacteraceae fam. nov. within the order Nitrosomonadales isolated from soil.</title>
        <authorList>
            <person name="Huber K.J."/>
            <person name="Neumann-Schaal M."/>
            <person name="Geppert A."/>
            <person name="Luckner M."/>
            <person name="Wanner G."/>
            <person name="Overmann J."/>
        </authorList>
    </citation>
    <scope>NUCLEOTIDE SEQUENCE [LARGE SCALE GENOMIC DNA]</scope>
    <source>
        <strain evidence="1 2">Swamp67</strain>
    </source>
</reference>
<dbReference type="AlphaFoldDB" id="A0A6M4HBD7"/>
<sequence length="539" mass="60176">MATQPPNSRPTGSIPFGDARACKEWLNALPLTNIPQAQSLVLDALKVLNRADDFEAIERLKCIELMRDKISFLQGEQRSRYFGKTMPLSPNDSAAWGTGRALLEEMENGYRKCLEQAMNESGEISRHVALVTQRIVRYLGTQMLFHAVAYRRFDPAVWLRLHQLYAEAERRGVAEERVKDSLEGEEGVSSVAEAYSHVVMMQAAYLSEMTAPQMDFAEALLRLWIRKVRLLKEPPPPAEGTTAWPLAVDLTKPIGARPLSHGAQQASHRVFDVEQISKSIRRRVRALQNDEEPASLGLPAEASALDALHQMQRLHKLWCEGAPPRPPAKVPNETTAGLTFGVNEIHFFLSSGKIFEQPDKTRELTRQEKNDIAMFGRVRESTQSMMSSEFNFTVENWGVVDEMLGAWRLLRPATASKGVAIGRLVAMRLGDGAPFFLGMVSALVQETDGRIVITVTLFPGRPEPIAVRAGDARNRQTAQWVQGFRLPAIPKLNIPESLVVPGGMALRGRGIEIWIEEAAKEATVYDVLEHGTDFDRFTF</sequence>
<name>A0A6M4HBD7_9PROT</name>
<dbReference type="InParanoid" id="A0A6M4HBD7"/>
<keyword evidence="1" id="KW-0675">Receptor</keyword>
<accession>A0A6M4HBD7</accession>
<dbReference type="EMBL" id="CP053073">
    <property type="protein sequence ID" value="QJR16891.1"/>
    <property type="molecule type" value="Genomic_DNA"/>
</dbReference>
<evidence type="ECO:0000313" key="1">
    <source>
        <dbReference type="EMBL" id="QJR16891.1"/>
    </source>
</evidence>
<organism evidence="1 2">
    <name type="scientific">Usitatibacter palustris</name>
    <dbReference type="NCBI Taxonomy" id="2732487"/>
    <lineage>
        <taxon>Bacteria</taxon>
        <taxon>Pseudomonadati</taxon>
        <taxon>Pseudomonadota</taxon>
        <taxon>Betaproteobacteria</taxon>
        <taxon>Nitrosomonadales</taxon>
        <taxon>Usitatibacteraceae</taxon>
        <taxon>Usitatibacter</taxon>
    </lineage>
</organism>
<dbReference type="Proteomes" id="UP000503096">
    <property type="component" value="Chromosome"/>
</dbReference>
<gene>
    <name evidence="1" type="primary">fimW_2</name>
    <name evidence="1" type="ORF">DSM104440_03727</name>
</gene>
<dbReference type="RefSeq" id="WP_171165391.1">
    <property type="nucleotide sequence ID" value="NZ_CP053073.1"/>
</dbReference>